<reference evidence="4" key="1">
    <citation type="submission" date="2020-11" db="EMBL/GenBank/DDBJ databases">
        <authorList>
            <consortium name="DOE Joint Genome Institute"/>
            <person name="Ahrendt S."/>
            <person name="Riley R."/>
            <person name="Andreopoulos W."/>
            <person name="Labutti K."/>
            <person name="Pangilinan J."/>
            <person name="Ruiz-Duenas F.J."/>
            <person name="Barrasa J.M."/>
            <person name="Sanchez-Garcia M."/>
            <person name="Camarero S."/>
            <person name="Miyauchi S."/>
            <person name="Serrano A."/>
            <person name="Linde D."/>
            <person name="Babiker R."/>
            <person name="Drula E."/>
            <person name="Ayuso-Fernandez I."/>
            <person name="Pacheco R."/>
            <person name="Padilla G."/>
            <person name="Ferreira P."/>
            <person name="Barriuso J."/>
            <person name="Kellner H."/>
            <person name="Castanera R."/>
            <person name="Alfaro M."/>
            <person name="Ramirez L."/>
            <person name="Pisabarro A.G."/>
            <person name="Kuo A."/>
            <person name="Tritt A."/>
            <person name="Lipzen A."/>
            <person name="He G."/>
            <person name="Yan M."/>
            <person name="Ng V."/>
            <person name="Cullen D."/>
            <person name="Martin F."/>
            <person name="Rosso M.-N."/>
            <person name="Henrissat B."/>
            <person name="Hibbett D."/>
            <person name="Martinez A.T."/>
            <person name="Grigoriev I.V."/>
        </authorList>
    </citation>
    <scope>NUCLEOTIDE SEQUENCE</scope>
    <source>
        <strain evidence="4">CBS 506.95</strain>
    </source>
</reference>
<dbReference type="Pfam" id="PF02170">
    <property type="entry name" value="PAZ"/>
    <property type="match status" value="1"/>
</dbReference>
<evidence type="ECO:0000259" key="2">
    <source>
        <dbReference type="PROSITE" id="PS50821"/>
    </source>
</evidence>
<accession>A0A9P6EFS9</accession>
<keyword evidence="5" id="KW-1185">Reference proteome</keyword>
<dbReference type="SMART" id="SM00950">
    <property type="entry name" value="Piwi"/>
    <property type="match status" value="1"/>
</dbReference>
<dbReference type="EMBL" id="MU157854">
    <property type="protein sequence ID" value="KAF9528277.1"/>
    <property type="molecule type" value="Genomic_DNA"/>
</dbReference>
<gene>
    <name evidence="4" type="ORF">CPB83DRAFT_353336</name>
</gene>
<dbReference type="AlphaFoldDB" id="A0A9P6EFS9"/>
<evidence type="ECO:0000256" key="1">
    <source>
        <dbReference type="SAM" id="MobiDB-lite"/>
    </source>
</evidence>
<evidence type="ECO:0000259" key="3">
    <source>
        <dbReference type="PROSITE" id="PS50822"/>
    </source>
</evidence>
<dbReference type="Pfam" id="PF02171">
    <property type="entry name" value="Piwi"/>
    <property type="match status" value="1"/>
</dbReference>
<dbReference type="Pfam" id="PF16488">
    <property type="entry name" value="ArgoL2"/>
    <property type="match status" value="1"/>
</dbReference>
<dbReference type="InterPro" id="IPR032472">
    <property type="entry name" value="ArgoL2"/>
</dbReference>
<dbReference type="OrthoDB" id="10252740at2759"/>
<feature type="compositionally biased region" description="Gly residues" evidence="1">
    <location>
        <begin position="11"/>
        <end position="30"/>
    </location>
</feature>
<dbReference type="Gene3D" id="3.30.420.10">
    <property type="entry name" value="Ribonuclease H-like superfamily/Ribonuclease H"/>
    <property type="match status" value="1"/>
</dbReference>
<dbReference type="SUPFAM" id="SSF53098">
    <property type="entry name" value="Ribonuclease H-like"/>
    <property type="match status" value="1"/>
</dbReference>
<feature type="compositionally biased region" description="Low complexity" evidence="1">
    <location>
        <begin position="1"/>
        <end position="10"/>
    </location>
</feature>
<dbReference type="Pfam" id="PF16487">
    <property type="entry name" value="ArgoMid"/>
    <property type="match status" value="1"/>
</dbReference>
<organism evidence="4 5">
    <name type="scientific">Crepidotus variabilis</name>
    <dbReference type="NCBI Taxonomy" id="179855"/>
    <lineage>
        <taxon>Eukaryota</taxon>
        <taxon>Fungi</taxon>
        <taxon>Dikarya</taxon>
        <taxon>Basidiomycota</taxon>
        <taxon>Agaricomycotina</taxon>
        <taxon>Agaricomycetes</taxon>
        <taxon>Agaricomycetidae</taxon>
        <taxon>Agaricales</taxon>
        <taxon>Agaricineae</taxon>
        <taxon>Crepidotaceae</taxon>
        <taxon>Crepidotus</taxon>
    </lineage>
</organism>
<dbReference type="SMART" id="SM01163">
    <property type="entry name" value="DUF1785"/>
    <property type="match status" value="1"/>
</dbReference>
<dbReference type="InterPro" id="IPR014811">
    <property type="entry name" value="ArgoL1"/>
</dbReference>
<dbReference type="Proteomes" id="UP000807306">
    <property type="component" value="Unassembled WGS sequence"/>
</dbReference>
<sequence>MPPRASPNRGGPRGGGTTVPPRGGRGGGAFRGSRPGPRRGRGFGPSGIQVPPVAISQHQKRPNFGTAGRQINVTVNSFGTTISHNTVVQYDVVEPGTLPARFNLELFARLQDAEPNIFTPKAVYDGRKIAFASRELSLGGDSASFNISSQPTQPAPPGRPPKVFKIILTKVTTVDTQCLHDFVEAKESHNNQVLCAITAHNVALRMGPNLHHPFQGRSFFTFQDRKPIGGGLEVWRGTFQSLRPAICRTILNVDLKAGVFFRGGNLLDLCMDFMKTINAGANHPNFVLTEQSLRRSGRNELKKFLSHLQVRTAGSGDRRRTIHGLSNKNADQEYFTNRDGQRLSVAQHFRSLNRPLRFPGIICVEVGKGILFPLEVCEVPPGQFARRTLSGSQLKEVQQFSTIRPGERLARLQDGIAYLQHGQSEYVRQFGMTVDVKPIEVKARIIKPPEIKYKINGADERVSPRFGSWQMMGKQFYKPATLARWALVVYESPRFFTEQDRTQTSKAFLNACRAVGITVENQQPISKYENPLGNVESHLEAIREESLSKAGGLPSITVFVLPKNGGALRNAIKHFGDIKIGLVTQCLLGNSCKRATGSYWTNVMHKVNLRLGGINAVATSPIVDQFLVDKANPAIIMGADVMHPPPGPDNHNRPSFAAVVGGLDSNAAKYSAVMSVQMGREHRETISNMKSMSKILERCLAYRKDEEGATTLPNRLIFYRDGVSEGEFGDTLKTEVNWIREACQELSFSPKITFIVVGKRHHNQMFSNQRDDIDKSGNLLPGTVIDTDIAHPTDFDFYLQSHAGILGTSRPGHYSVIHDENNFNADSVQALSFALCHTYNRCTRSVSIPAPVYCRSPFS</sequence>
<dbReference type="Pfam" id="PF08699">
    <property type="entry name" value="ArgoL1"/>
    <property type="match status" value="1"/>
</dbReference>
<dbReference type="SUPFAM" id="SSF101690">
    <property type="entry name" value="PAZ domain"/>
    <property type="match status" value="1"/>
</dbReference>
<dbReference type="InterPro" id="IPR036085">
    <property type="entry name" value="PAZ_dom_sf"/>
</dbReference>
<dbReference type="InterPro" id="IPR003100">
    <property type="entry name" value="PAZ_dom"/>
</dbReference>
<dbReference type="InterPro" id="IPR032473">
    <property type="entry name" value="Argonaute_Mid_dom"/>
</dbReference>
<proteinExistence type="predicted"/>
<dbReference type="InterPro" id="IPR003165">
    <property type="entry name" value="Piwi"/>
</dbReference>
<dbReference type="PANTHER" id="PTHR22891">
    <property type="entry name" value="EUKARYOTIC TRANSLATION INITIATION FACTOR 2C"/>
    <property type="match status" value="1"/>
</dbReference>
<feature type="region of interest" description="Disordered" evidence="1">
    <location>
        <begin position="1"/>
        <end position="51"/>
    </location>
</feature>
<dbReference type="Gene3D" id="3.40.50.2300">
    <property type="match status" value="1"/>
</dbReference>
<dbReference type="Gene3D" id="2.170.260.10">
    <property type="entry name" value="paz domain"/>
    <property type="match status" value="1"/>
</dbReference>
<dbReference type="CDD" id="cd02846">
    <property type="entry name" value="PAZ_argonaute_like"/>
    <property type="match status" value="1"/>
</dbReference>
<dbReference type="Pfam" id="PF16486">
    <property type="entry name" value="ArgoN"/>
    <property type="match status" value="1"/>
</dbReference>
<dbReference type="InterPro" id="IPR012337">
    <property type="entry name" value="RNaseH-like_sf"/>
</dbReference>
<name>A0A9P6EFS9_9AGAR</name>
<evidence type="ECO:0000313" key="4">
    <source>
        <dbReference type="EMBL" id="KAF9528277.1"/>
    </source>
</evidence>
<feature type="domain" description="PAZ" evidence="2">
    <location>
        <begin position="272"/>
        <end position="381"/>
    </location>
</feature>
<dbReference type="PROSITE" id="PS50821">
    <property type="entry name" value="PAZ"/>
    <property type="match status" value="1"/>
</dbReference>
<dbReference type="GO" id="GO:0003723">
    <property type="term" value="F:RNA binding"/>
    <property type="evidence" value="ECO:0007669"/>
    <property type="project" value="InterPro"/>
</dbReference>
<dbReference type="InterPro" id="IPR032474">
    <property type="entry name" value="Argonaute_N"/>
</dbReference>
<evidence type="ECO:0000313" key="5">
    <source>
        <dbReference type="Proteomes" id="UP000807306"/>
    </source>
</evidence>
<feature type="domain" description="Piwi" evidence="3">
    <location>
        <begin position="556"/>
        <end position="859"/>
    </location>
</feature>
<dbReference type="InterPro" id="IPR036397">
    <property type="entry name" value="RNaseH_sf"/>
</dbReference>
<comment type="caution">
    <text evidence="4">The sequence shown here is derived from an EMBL/GenBank/DDBJ whole genome shotgun (WGS) entry which is preliminary data.</text>
</comment>
<protein>
    <submittedName>
        <fullName evidence="4">Piwi domain-containing protein</fullName>
    </submittedName>
</protein>
<dbReference type="PROSITE" id="PS50822">
    <property type="entry name" value="PIWI"/>
    <property type="match status" value="1"/>
</dbReference>